<proteinExistence type="predicted"/>
<keyword evidence="1" id="KW-0472">Membrane</keyword>
<evidence type="ECO:0000313" key="2">
    <source>
        <dbReference type="EMBL" id="QHT16839.1"/>
    </source>
</evidence>
<feature type="transmembrane region" description="Helical" evidence="1">
    <location>
        <begin position="12"/>
        <end position="30"/>
    </location>
</feature>
<dbReference type="AlphaFoldDB" id="A0A6C0DLW0"/>
<evidence type="ECO:0000256" key="1">
    <source>
        <dbReference type="SAM" id="Phobius"/>
    </source>
</evidence>
<keyword evidence="1" id="KW-0812">Transmembrane</keyword>
<keyword evidence="1" id="KW-1133">Transmembrane helix</keyword>
<dbReference type="EMBL" id="MN739627">
    <property type="protein sequence ID" value="QHT16839.1"/>
    <property type="molecule type" value="Genomic_DNA"/>
</dbReference>
<organism evidence="2">
    <name type="scientific">viral metagenome</name>
    <dbReference type="NCBI Taxonomy" id="1070528"/>
    <lineage>
        <taxon>unclassified sequences</taxon>
        <taxon>metagenomes</taxon>
        <taxon>organismal metagenomes</taxon>
    </lineage>
</organism>
<protein>
    <submittedName>
        <fullName evidence="2">Uncharacterized protein</fullName>
    </submittedName>
</protein>
<sequence length="104" mass="12158">MSSTRKVNAIIKGYLTFGFSYGICRSLYYYDKVNDFTNTGEELKRHPVTIPTFTLLSILQGGLSATFWPLFMGVDISDYQKSKWGVRDKDPPYPFYCFEWRDKK</sequence>
<accession>A0A6C0DLW0</accession>
<reference evidence="2" key="1">
    <citation type="journal article" date="2020" name="Nature">
        <title>Giant virus diversity and host interactions through global metagenomics.</title>
        <authorList>
            <person name="Schulz F."/>
            <person name="Roux S."/>
            <person name="Paez-Espino D."/>
            <person name="Jungbluth S."/>
            <person name="Walsh D.A."/>
            <person name="Denef V.J."/>
            <person name="McMahon K.D."/>
            <person name="Konstantinidis K.T."/>
            <person name="Eloe-Fadrosh E.A."/>
            <person name="Kyrpides N.C."/>
            <person name="Woyke T."/>
        </authorList>
    </citation>
    <scope>NUCLEOTIDE SEQUENCE</scope>
    <source>
        <strain evidence="2">GVMAG-M-3300023174-207</strain>
    </source>
</reference>
<feature type="transmembrane region" description="Helical" evidence="1">
    <location>
        <begin position="50"/>
        <end position="71"/>
    </location>
</feature>
<name>A0A6C0DLW0_9ZZZZ</name>